<feature type="compositionally biased region" description="Low complexity" evidence="1">
    <location>
        <begin position="74"/>
        <end position="88"/>
    </location>
</feature>
<feature type="compositionally biased region" description="Low complexity" evidence="1">
    <location>
        <begin position="51"/>
        <end position="66"/>
    </location>
</feature>
<evidence type="ECO:0000313" key="3">
    <source>
        <dbReference type="EMBL" id="PHJ23459.1"/>
    </source>
</evidence>
<accession>A0A2C6L5I8</accession>
<dbReference type="VEuPathDB" id="ToxoDB:CSUI_002689"/>
<evidence type="ECO:0000259" key="2">
    <source>
        <dbReference type="Pfam" id="PF20725"/>
    </source>
</evidence>
<protein>
    <recommendedName>
        <fullName evidence="2">DUF6832 domain-containing protein</fullName>
    </recommendedName>
</protein>
<dbReference type="Pfam" id="PF20725">
    <property type="entry name" value="DUF6832"/>
    <property type="match status" value="1"/>
</dbReference>
<feature type="domain" description="DUF6832" evidence="2">
    <location>
        <begin position="279"/>
        <end position="441"/>
    </location>
</feature>
<comment type="caution">
    <text evidence="3">The sequence shown here is derived from an EMBL/GenBank/DDBJ whole genome shotgun (WGS) entry which is preliminary data.</text>
</comment>
<sequence>MKVFFVSLSSSSSSSPFSSSLSLSRDISLPRRIYFSSYSPVSIQQPPLPLPRRQVVSPSSSSSISSLKPNRRTSSSLSPSSSSSSLSPSSSCRLLTSFSQNVFQNVPTSSSSLCECVSPSHHPLPWISTEILRRKQKKKSSRELSYFNFQEGEVKHSRKSSSSPCSLFSSLSWFTDNFSPLSSSSSSLWYTRVNPIKLHSPAVKFSNASLSSTSFVSSSSSYSCSFSALSSLAVSSSFPFPDRFFSPPSLHASQNWCMGGVRTVGILASVTAGQMTTREYEEAFLPRRLKRIKVFNTPPPRDLPAHFHKLLDKAHSNPRSILKLYRKYIKIDDHPDYSWLVRCFCQLANTFGFNSFWATKDKQVVHSIPSFKFLVYDLIERKHLIQASEVPRLLYALAAIEYRSWHLLPTLLEHVDANLHRWRAPTLCNMALSLALMGVGDNQTGEQR</sequence>
<organism evidence="3 4">
    <name type="scientific">Cystoisospora suis</name>
    <dbReference type="NCBI Taxonomy" id="483139"/>
    <lineage>
        <taxon>Eukaryota</taxon>
        <taxon>Sar</taxon>
        <taxon>Alveolata</taxon>
        <taxon>Apicomplexa</taxon>
        <taxon>Conoidasida</taxon>
        <taxon>Coccidia</taxon>
        <taxon>Eucoccidiorida</taxon>
        <taxon>Eimeriorina</taxon>
        <taxon>Sarcocystidae</taxon>
        <taxon>Cystoisospora</taxon>
    </lineage>
</organism>
<dbReference type="Proteomes" id="UP000221165">
    <property type="component" value="Unassembled WGS sequence"/>
</dbReference>
<dbReference type="OrthoDB" id="429842at2759"/>
<gene>
    <name evidence="3" type="ORF">CSUI_002689</name>
</gene>
<dbReference type="AlphaFoldDB" id="A0A2C6L5I8"/>
<dbReference type="RefSeq" id="XP_067925135.1">
    <property type="nucleotide sequence ID" value="XM_068062888.1"/>
</dbReference>
<evidence type="ECO:0000256" key="1">
    <source>
        <dbReference type="SAM" id="MobiDB-lite"/>
    </source>
</evidence>
<keyword evidence="4" id="KW-1185">Reference proteome</keyword>
<reference evidence="3 4" key="1">
    <citation type="journal article" date="2017" name="Int. J. Parasitol.">
        <title>The genome of the protozoan parasite Cystoisospora suis and a reverse vaccinology approach to identify vaccine candidates.</title>
        <authorList>
            <person name="Palmieri N."/>
            <person name="Shrestha A."/>
            <person name="Ruttkowski B."/>
            <person name="Beck T."/>
            <person name="Vogl C."/>
            <person name="Tomley F."/>
            <person name="Blake D.P."/>
            <person name="Joachim A."/>
        </authorList>
    </citation>
    <scope>NUCLEOTIDE SEQUENCE [LARGE SCALE GENOMIC DNA]</scope>
    <source>
        <strain evidence="3 4">Wien I</strain>
    </source>
</reference>
<evidence type="ECO:0000313" key="4">
    <source>
        <dbReference type="Proteomes" id="UP000221165"/>
    </source>
</evidence>
<name>A0A2C6L5I8_9APIC</name>
<feature type="region of interest" description="Disordered" evidence="1">
    <location>
        <begin position="49"/>
        <end position="88"/>
    </location>
</feature>
<dbReference type="EMBL" id="MIGC01001112">
    <property type="protein sequence ID" value="PHJ23459.1"/>
    <property type="molecule type" value="Genomic_DNA"/>
</dbReference>
<proteinExistence type="predicted"/>
<dbReference type="InterPro" id="IPR049235">
    <property type="entry name" value="DUF6832"/>
</dbReference>
<dbReference type="GeneID" id="94426099"/>